<evidence type="ECO:0000256" key="1">
    <source>
        <dbReference type="SAM" id="MobiDB-lite"/>
    </source>
</evidence>
<evidence type="ECO:0000259" key="2">
    <source>
        <dbReference type="PROSITE" id="PS50076"/>
    </source>
</evidence>
<keyword evidence="4" id="KW-1185">Reference proteome</keyword>
<feature type="compositionally biased region" description="Low complexity" evidence="1">
    <location>
        <begin position="87"/>
        <end position="98"/>
    </location>
</feature>
<dbReference type="SUPFAM" id="SSF46565">
    <property type="entry name" value="Chaperone J-domain"/>
    <property type="match status" value="1"/>
</dbReference>
<dbReference type="EMBL" id="CAJNNV010033028">
    <property type="protein sequence ID" value="CAE8641830.1"/>
    <property type="molecule type" value="Genomic_DNA"/>
</dbReference>
<gene>
    <name evidence="3" type="ORF">PGLA1383_LOCUS56421</name>
</gene>
<feature type="compositionally biased region" description="Polar residues" evidence="1">
    <location>
        <begin position="108"/>
        <end position="123"/>
    </location>
</feature>
<dbReference type="InterPro" id="IPR036869">
    <property type="entry name" value="J_dom_sf"/>
</dbReference>
<evidence type="ECO:0000313" key="3">
    <source>
        <dbReference type="EMBL" id="CAE8641830.1"/>
    </source>
</evidence>
<dbReference type="InterPro" id="IPR001623">
    <property type="entry name" value="DnaJ_domain"/>
</dbReference>
<dbReference type="CDD" id="cd06257">
    <property type="entry name" value="DnaJ"/>
    <property type="match status" value="1"/>
</dbReference>
<feature type="region of interest" description="Disordered" evidence="1">
    <location>
        <begin position="865"/>
        <end position="919"/>
    </location>
</feature>
<feature type="region of interest" description="Disordered" evidence="1">
    <location>
        <begin position="504"/>
        <end position="530"/>
    </location>
</feature>
<dbReference type="Gene3D" id="1.10.287.110">
    <property type="entry name" value="DnaJ domain"/>
    <property type="match status" value="1"/>
</dbReference>
<feature type="region of interest" description="Disordered" evidence="1">
    <location>
        <begin position="796"/>
        <end position="819"/>
    </location>
</feature>
<accession>A0A813HVT7</accession>
<sequence length="1084" mass="114977">MGTEAVADSATRASVTSADGPAAAFCCRRSCSSLAQRQTACAIGNALFAPSPCRFRSRLRVEGSETGEGDKRRHEAEDCHGFVWPETSTSTSASSWSTDAPARLDSGCSGSCSPAQSQGSSPDESPRRGNRNLWPDLSQDFEDLEAGLSRVPTGRSCPSDCEFDLEAGLGGKLEWKGMLAAAAADAAATEPNYFVTSHAIGSTSTQQATDSTSAQQATDSTSAQAARDNCGQQVEDDAEASLSPGSANVSDATRDDQLATVPVNKAALGALQTGGVRGDAWQPSDGFSCGLANKSTADRVEVSLPTSWSSSLPPSGVDAERVRRWLAGEASWRLSWTALLDHAYRSHQPQEKKRRRPANAMCEGSRAREAVETARNELGETLRLHARPTSSEALLGALAGGLPIGVIQAIDRASDGTMGGLLQPLCPEVHRSQAVSSSLRWFCQGLAVSSRDTWPEDSLDLALAHQRLLLRCHPVAGGCSCKHLQAHIQLEVLRQSADRNVTALPVSDWMPRSRSGRISPGGRDSGGGGGSGLSDLEMIRLCDSVCAPSPQTSSQTGTGTGPSQDAEARPARRSCADRRRLSWQVLCLSRQRDDLTTLWQRLKHNSALQLLGLAQGASGSQVVRAYRNRARQLHPDRSGSTEAFQALQAAFDLLKNSELDPNDSQSHGESLTTLLRQYDLPSSEALAQEAEMAIGLAQTCLKLDSLGLRQENARRGVNRLAMHFAGAVQQAADAAGNVGLAAAAMPPKVVPLLHAVSQQCQAGGEAAANLLRDTQLLMKQLLIVAERGELAASLSREVKEKASGSPQSQERAQGLQMKDGSSHSVLANLVSQAALAAAAASTAVGEACTRAHQLATSLEAMAAAGASRTVADDPCGEEEKKPEDAQELPDEDRSSSGEESTGTASDGSRRPQKSRERRGDELVQHLNRELLALQGELRRMVVERPCLLAPVTTSEKEALFALVAEVISTAAHRSKRASEEASATLQPQEASWLPDAIEEELAAAFVAVAWKVVAAPTSTEARLLRLASLVDAAQLQQMLKVFLFDPCLAILWAHGQRSPQAEAAACLVRKRCDAALLELNVLVS</sequence>
<dbReference type="Pfam" id="PF00226">
    <property type="entry name" value="DnaJ"/>
    <property type="match status" value="1"/>
</dbReference>
<feature type="compositionally biased region" description="Low complexity" evidence="1">
    <location>
        <begin position="897"/>
        <end position="906"/>
    </location>
</feature>
<comment type="caution">
    <text evidence="3">The sequence shown here is derived from an EMBL/GenBank/DDBJ whole genome shotgun (WGS) entry which is preliminary data.</text>
</comment>
<protein>
    <recommendedName>
        <fullName evidence="2">J domain-containing protein</fullName>
    </recommendedName>
</protein>
<feature type="compositionally biased region" description="Basic and acidic residues" evidence="1">
    <location>
        <begin position="907"/>
        <end position="919"/>
    </location>
</feature>
<feature type="region of interest" description="Disordered" evidence="1">
    <location>
        <begin position="63"/>
        <end position="135"/>
    </location>
</feature>
<feature type="compositionally biased region" description="Low complexity" evidence="1">
    <location>
        <begin position="548"/>
        <end position="564"/>
    </location>
</feature>
<name>A0A813HVT7_POLGL</name>
<reference evidence="3" key="1">
    <citation type="submission" date="2021-02" db="EMBL/GenBank/DDBJ databases">
        <authorList>
            <person name="Dougan E. K."/>
            <person name="Rhodes N."/>
            <person name="Thang M."/>
            <person name="Chan C."/>
        </authorList>
    </citation>
    <scope>NUCLEOTIDE SEQUENCE</scope>
</reference>
<dbReference type="PROSITE" id="PS50076">
    <property type="entry name" value="DNAJ_2"/>
    <property type="match status" value="1"/>
</dbReference>
<feature type="region of interest" description="Disordered" evidence="1">
    <location>
        <begin position="205"/>
        <end position="228"/>
    </location>
</feature>
<feature type="domain" description="J" evidence="2">
    <location>
        <begin position="606"/>
        <end position="682"/>
    </location>
</feature>
<feature type="region of interest" description="Disordered" evidence="1">
    <location>
        <begin position="548"/>
        <end position="573"/>
    </location>
</feature>
<feature type="compositionally biased region" description="Low complexity" evidence="1">
    <location>
        <begin position="512"/>
        <end position="522"/>
    </location>
</feature>
<feature type="region of interest" description="Disordered" evidence="1">
    <location>
        <begin position="237"/>
        <end position="256"/>
    </location>
</feature>
<dbReference type="AlphaFoldDB" id="A0A813HVT7"/>
<feature type="compositionally biased region" description="Basic and acidic residues" evidence="1">
    <location>
        <begin position="63"/>
        <end position="80"/>
    </location>
</feature>
<proteinExistence type="predicted"/>
<organism evidence="3 4">
    <name type="scientific">Polarella glacialis</name>
    <name type="common">Dinoflagellate</name>
    <dbReference type="NCBI Taxonomy" id="89957"/>
    <lineage>
        <taxon>Eukaryota</taxon>
        <taxon>Sar</taxon>
        <taxon>Alveolata</taxon>
        <taxon>Dinophyceae</taxon>
        <taxon>Suessiales</taxon>
        <taxon>Suessiaceae</taxon>
        <taxon>Polarella</taxon>
    </lineage>
</organism>
<feature type="compositionally biased region" description="Low complexity" evidence="1">
    <location>
        <begin position="205"/>
        <end position="226"/>
    </location>
</feature>
<dbReference type="Proteomes" id="UP000654075">
    <property type="component" value="Unassembled WGS sequence"/>
</dbReference>
<evidence type="ECO:0000313" key="4">
    <source>
        <dbReference type="Proteomes" id="UP000654075"/>
    </source>
</evidence>
<dbReference type="SMART" id="SM00271">
    <property type="entry name" value="DnaJ"/>
    <property type="match status" value="1"/>
</dbReference>